<keyword evidence="1" id="KW-0812">Transmembrane</keyword>
<accession>A0A450YUF0</accession>
<dbReference type="EMBL" id="CAADFR010000210">
    <property type="protein sequence ID" value="VFK45135.1"/>
    <property type="molecule type" value="Genomic_DNA"/>
</dbReference>
<dbReference type="EMBL" id="CAADFU010000106">
    <property type="protein sequence ID" value="VFK47801.1"/>
    <property type="molecule type" value="Genomic_DNA"/>
</dbReference>
<sequence length="104" mass="11460">MVPDLSCRDWRPALAGQHIKTPKFNGGLLNLNVGVRNCVIELQKLGVEIPMFNGELLNLSAEPPFLAIGVLGFIVELSILAIKSRNRFTEDRDFAVEPADWVSG</sequence>
<gene>
    <name evidence="3" type="ORF">BECKSD772E_GA0070983_11064</name>
    <name evidence="2" type="ORF">BECKSD772F_GA0070984_12103</name>
</gene>
<name>A0A450YUF0_9GAMM</name>
<organism evidence="2">
    <name type="scientific">Candidatus Kentrum sp. SD</name>
    <dbReference type="NCBI Taxonomy" id="2126332"/>
    <lineage>
        <taxon>Bacteria</taxon>
        <taxon>Pseudomonadati</taxon>
        <taxon>Pseudomonadota</taxon>
        <taxon>Gammaproteobacteria</taxon>
        <taxon>Candidatus Kentrum</taxon>
    </lineage>
</organism>
<reference evidence="2" key="1">
    <citation type="submission" date="2019-02" db="EMBL/GenBank/DDBJ databases">
        <authorList>
            <person name="Gruber-Vodicka R. H."/>
            <person name="Seah K. B. B."/>
        </authorList>
    </citation>
    <scope>NUCLEOTIDE SEQUENCE</scope>
    <source>
        <strain evidence="3">BECK_S1320</strain>
        <strain evidence="2">BECK_S1321</strain>
    </source>
</reference>
<evidence type="ECO:0000313" key="2">
    <source>
        <dbReference type="EMBL" id="VFK45135.1"/>
    </source>
</evidence>
<evidence type="ECO:0000256" key="1">
    <source>
        <dbReference type="SAM" id="Phobius"/>
    </source>
</evidence>
<dbReference type="AlphaFoldDB" id="A0A450YUF0"/>
<proteinExistence type="predicted"/>
<protein>
    <submittedName>
        <fullName evidence="2">Uncharacterized protein</fullName>
    </submittedName>
</protein>
<keyword evidence="1" id="KW-0472">Membrane</keyword>
<feature type="transmembrane region" description="Helical" evidence="1">
    <location>
        <begin position="65"/>
        <end position="82"/>
    </location>
</feature>
<keyword evidence="1" id="KW-1133">Transmembrane helix</keyword>
<evidence type="ECO:0000313" key="3">
    <source>
        <dbReference type="EMBL" id="VFK47801.1"/>
    </source>
</evidence>